<dbReference type="AlphaFoldDB" id="M6V1X5"/>
<reference evidence="1 2" key="1">
    <citation type="submission" date="2013-01" db="EMBL/GenBank/DDBJ databases">
        <authorList>
            <person name="Harkins D.M."/>
            <person name="Durkin A.S."/>
            <person name="Brinkac L.M."/>
            <person name="Haft D.H."/>
            <person name="Selengut J.D."/>
            <person name="Sanka R."/>
            <person name="DePew J."/>
            <person name="Purushe J."/>
            <person name="Matthias M.A."/>
            <person name="Vinetz J.M."/>
            <person name="Sutton G.G."/>
            <person name="Nierman W.C."/>
            <person name="Fouts D.E."/>
        </authorList>
    </citation>
    <scope>NUCLEOTIDE SEQUENCE [LARGE SCALE GENOMIC DNA]</scope>
    <source>
        <strain evidence="1 2">ZUN179</strain>
    </source>
</reference>
<name>M6V1X5_9LEPT</name>
<comment type="caution">
    <text evidence="1">The sequence shown here is derived from an EMBL/GenBank/DDBJ whole genome shotgun (WGS) entry which is preliminary data.</text>
</comment>
<protein>
    <submittedName>
        <fullName evidence="1">Uncharacterized protein</fullName>
    </submittedName>
</protein>
<evidence type="ECO:0000313" key="2">
    <source>
        <dbReference type="Proteomes" id="UP000012160"/>
    </source>
</evidence>
<organism evidence="1 2">
    <name type="scientific">Leptospira santarosai str. ZUN179</name>
    <dbReference type="NCBI Taxonomy" id="1049985"/>
    <lineage>
        <taxon>Bacteria</taxon>
        <taxon>Pseudomonadati</taxon>
        <taxon>Spirochaetota</taxon>
        <taxon>Spirochaetia</taxon>
        <taxon>Leptospirales</taxon>
        <taxon>Leptospiraceae</taxon>
        <taxon>Leptospira</taxon>
    </lineage>
</organism>
<accession>M6V1X5</accession>
<dbReference type="EMBL" id="AHOQ02000050">
    <property type="protein sequence ID" value="EMO43513.1"/>
    <property type="molecule type" value="Genomic_DNA"/>
</dbReference>
<evidence type="ECO:0000313" key="1">
    <source>
        <dbReference type="EMBL" id="EMO43513.1"/>
    </source>
</evidence>
<gene>
    <name evidence="1" type="ORF">LEP1GSC187_2882</name>
</gene>
<dbReference type="Proteomes" id="UP000012160">
    <property type="component" value="Unassembled WGS sequence"/>
</dbReference>
<proteinExistence type="predicted"/>
<sequence>MRLIDMKNFDQIRFQRRFILADRKKRTDPWSFLKSPGKPLNLNVEKT</sequence>